<name>A0ACC0U1R5_9AGAM</name>
<sequence length="235" mass="25975">MAFRGHISPTHGAKGPVLAVPLMARISLTSFHLLKCAARFSKVTTVLLCSSSVHALASRMMVSGLFLACATSSYNPRHETCVVNVSSHNRTTVGEVYKSFDPTYVMYSTAIGTSVPGGSSGLASLARPKELYRWSHWSYTEAVHTCSTIQGHETEGRQQQKLPSGASQIRECTVPGAERHLWRRAQQPQERKRRDYRTSLPCARFSAAAPGKRRWLVVRTTSFIHGKPECPRCIS</sequence>
<protein>
    <submittedName>
        <fullName evidence="1">Uncharacterized protein</fullName>
    </submittedName>
</protein>
<evidence type="ECO:0000313" key="2">
    <source>
        <dbReference type="Proteomes" id="UP001207468"/>
    </source>
</evidence>
<comment type="caution">
    <text evidence="1">The sequence shown here is derived from an EMBL/GenBank/DDBJ whole genome shotgun (WGS) entry which is preliminary data.</text>
</comment>
<keyword evidence="2" id="KW-1185">Reference proteome</keyword>
<gene>
    <name evidence="1" type="ORF">F5148DRAFT_372816</name>
</gene>
<evidence type="ECO:0000313" key="1">
    <source>
        <dbReference type="EMBL" id="KAI9456308.1"/>
    </source>
</evidence>
<accession>A0ACC0U1R5</accession>
<reference evidence="1" key="1">
    <citation type="submission" date="2021-03" db="EMBL/GenBank/DDBJ databases">
        <title>Evolutionary priming and transition to the ectomycorrhizal habit in an iconic lineage of mushroom-forming fungi: is preadaptation a requirement?</title>
        <authorList>
            <consortium name="DOE Joint Genome Institute"/>
            <person name="Looney B.P."/>
            <person name="Miyauchi S."/>
            <person name="Morin E."/>
            <person name="Drula E."/>
            <person name="Courty P.E."/>
            <person name="Chicoki N."/>
            <person name="Fauchery L."/>
            <person name="Kohler A."/>
            <person name="Kuo A."/>
            <person name="LaButti K."/>
            <person name="Pangilinan J."/>
            <person name="Lipzen A."/>
            <person name="Riley R."/>
            <person name="Andreopoulos W."/>
            <person name="He G."/>
            <person name="Johnson J."/>
            <person name="Barry K.W."/>
            <person name="Grigoriev I.V."/>
            <person name="Nagy L."/>
            <person name="Hibbett D."/>
            <person name="Henrissat B."/>
            <person name="Matheny P.B."/>
            <person name="Labbe J."/>
            <person name="Martin A.F."/>
        </authorList>
    </citation>
    <scope>NUCLEOTIDE SEQUENCE</scope>
    <source>
        <strain evidence="1">BPL698</strain>
    </source>
</reference>
<dbReference type="EMBL" id="JAGFNK010000238">
    <property type="protein sequence ID" value="KAI9456308.1"/>
    <property type="molecule type" value="Genomic_DNA"/>
</dbReference>
<proteinExistence type="predicted"/>
<organism evidence="1 2">
    <name type="scientific">Russula earlei</name>
    <dbReference type="NCBI Taxonomy" id="71964"/>
    <lineage>
        <taxon>Eukaryota</taxon>
        <taxon>Fungi</taxon>
        <taxon>Dikarya</taxon>
        <taxon>Basidiomycota</taxon>
        <taxon>Agaricomycotina</taxon>
        <taxon>Agaricomycetes</taxon>
        <taxon>Russulales</taxon>
        <taxon>Russulaceae</taxon>
        <taxon>Russula</taxon>
    </lineage>
</organism>
<dbReference type="Proteomes" id="UP001207468">
    <property type="component" value="Unassembled WGS sequence"/>
</dbReference>